<dbReference type="InterPro" id="IPR036855">
    <property type="entry name" value="Znf_CCCH_sf"/>
</dbReference>
<dbReference type="Pfam" id="PF18044">
    <property type="entry name" value="zf-CCCH_4"/>
    <property type="match status" value="1"/>
</dbReference>
<keyword evidence="3 6" id="KW-0863">Zinc-finger</keyword>
<feature type="zinc finger region" description="C3H1-type" evidence="6">
    <location>
        <begin position="2"/>
        <end position="29"/>
    </location>
</feature>
<feature type="domain" description="C3H1-type" evidence="8">
    <location>
        <begin position="2"/>
        <end position="29"/>
    </location>
</feature>
<feature type="compositionally biased region" description="Polar residues" evidence="7">
    <location>
        <begin position="34"/>
        <end position="48"/>
    </location>
</feature>
<keyword evidence="5" id="KW-0539">Nucleus</keyword>
<dbReference type="Proteomes" id="UP001443914">
    <property type="component" value="Unassembled WGS sequence"/>
</dbReference>
<dbReference type="InterPro" id="IPR000571">
    <property type="entry name" value="Znf_CCCH"/>
</dbReference>
<comment type="subcellular location">
    <subcellularLocation>
        <location evidence="1">Nucleus</location>
    </subcellularLocation>
</comment>
<keyword evidence="10" id="KW-1185">Reference proteome</keyword>
<protein>
    <recommendedName>
        <fullName evidence="8">C3H1-type domain-containing protein</fullName>
    </recommendedName>
</protein>
<dbReference type="PROSITE" id="PS50103">
    <property type="entry name" value="ZF_C3H1"/>
    <property type="match status" value="1"/>
</dbReference>
<feature type="region of interest" description="Disordered" evidence="7">
    <location>
        <begin position="182"/>
        <end position="221"/>
    </location>
</feature>
<evidence type="ECO:0000256" key="4">
    <source>
        <dbReference type="ARBA" id="ARBA00022833"/>
    </source>
</evidence>
<dbReference type="Gene3D" id="4.10.1000.10">
    <property type="entry name" value="Zinc finger, CCCH-type"/>
    <property type="match status" value="1"/>
</dbReference>
<comment type="caution">
    <text evidence="9">The sequence shown here is derived from an EMBL/GenBank/DDBJ whole genome shotgun (WGS) entry which is preliminary data.</text>
</comment>
<name>A0AAW1I334_SAPOF</name>
<feature type="compositionally biased region" description="Low complexity" evidence="7">
    <location>
        <begin position="75"/>
        <end position="92"/>
    </location>
</feature>
<organism evidence="9 10">
    <name type="scientific">Saponaria officinalis</name>
    <name type="common">Common soapwort</name>
    <name type="synonym">Lychnis saponaria</name>
    <dbReference type="NCBI Taxonomy" id="3572"/>
    <lineage>
        <taxon>Eukaryota</taxon>
        <taxon>Viridiplantae</taxon>
        <taxon>Streptophyta</taxon>
        <taxon>Embryophyta</taxon>
        <taxon>Tracheophyta</taxon>
        <taxon>Spermatophyta</taxon>
        <taxon>Magnoliopsida</taxon>
        <taxon>eudicotyledons</taxon>
        <taxon>Gunneridae</taxon>
        <taxon>Pentapetalae</taxon>
        <taxon>Caryophyllales</taxon>
        <taxon>Caryophyllaceae</taxon>
        <taxon>Caryophylleae</taxon>
        <taxon>Saponaria</taxon>
    </lineage>
</organism>
<evidence type="ECO:0000256" key="1">
    <source>
        <dbReference type="ARBA" id="ARBA00004123"/>
    </source>
</evidence>
<evidence type="ECO:0000256" key="7">
    <source>
        <dbReference type="SAM" id="MobiDB-lite"/>
    </source>
</evidence>
<evidence type="ECO:0000259" key="8">
    <source>
        <dbReference type="PROSITE" id="PS50103"/>
    </source>
</evidence>
<evidence type="ECO:0000256" key="2">
    <source>
        <dbReference type="ARBA" id="ARBA00022723"/>
    </source>
</evidence>
<sequence>MSLKNELCKYFQRGSCRYGQNCKYLHSNQQQQKPNVFGSQTGAQQQKPNPFGFGVQNNGPAAGGLKPFENKWVRPGQPANQSQGAQSQGSANHDCTDPAVCKRLITEDFQNERPLWKLTCYGHFKHLPCDISGDISCEELRAEAYSDAKRGLGIQAIVEREKNLEKSKLSDYENLLRNGRTTHTQSALSNHSPFPTVGTTPPSLTPQNTGASPFSSFGPQQGSSPNMLFGVRPSTPLNNAFAPFQGSGPFGSTNAPSGPFGTQAPAQTGGNPFAVQTSGSSFPAQTSGNSFAVQTSGNSFASNMAGFGNGGMNSQGNQAPFQASGNAFASNMTPSLPVTQQQIQTPAFSQPSVSLNGFTNSVSVEQRPMVQKETLPADASIWTKAEWKLGEIPEQAPPPEYVR</sequence>
<feature type="region of interest" description="Disordered" evidence="7">
    <location>
        <begin position="34"/>
        <end position="93"/>
    </location>
</feature>
<dbReference type="SMART" id="SM00356">
    <property type="entry name" value="ZnF_C3H1"/>
    <property type="match status" value="1"/>
</dbReference>
<dbReference type="PANTHER" id="PTHR46527">
    <property type="entry name" value="NUCLEOPORIN-LIKE PROTEIN 2"/>
    <property type="match status" value="1"/>
</dbReference>
<dbReference type="InterPro" id="IPR041367">
    <property type="entry name" value="Znf-CCCH_4"/>
</dbReference>
<keyword evidence="2 6" id="KW-0479">Metal-binding</keyword>
<evidence type="ECO:0000313" key="10">
    <source>
        <dbReference type="Proteomes" id="UP001443914"/>
    </source>
</evidence>
<dbReference type="InterPro" id="IPR051767">
    <property type="entry name" value="Nucleoporin_NUP42"/>
</dbReference>
<dbReference type="EMBL" id="JBDFQZ010000010">
    <property type="protein sequence ID" value="KAK9684006.1"/>
    <property type="molecule type" value="Genomic_DNA"/>
</dbReference>
<accession>A0AAW1I334</accession>
<evidence type="ECO:0000256" key="6">
    <source>
        <dbReference type="PROSITE-ProRule" id="PRU00723"/>
    </source>
</evidence>
<evidence type="ECO:0000256" key="3">
    <source>
        <dbReference type="ARBA" id="ARBA00022771"/>
    </source>
</evidence>
<dbReference type="AlphaFoldDB" id="A0AAW1I334"/>
<gene>
    <name evidence="9" type="ORF">RND81_10G180200</name>
</gene>
<reference evidence="9" key="1">
    <citation type="submission" date="2024-03" db="EMBL/GenBank/DDBJ databases">
        <title>WGS assembly of Saponaria officinalis var. Norfolk2.</title>
        <authorList>
            <person name="Jenkins J."/>
            <person name="Shu S."/>
            <person name="Grimwood J."/>
            <person name="Barry K."/>
            <person name="Goodstein D."/>
            <person name="Schmutz J."/>
            <person name="Leebens-Mack J."/>
            <person name="Osbourn A."/>
        </authorList>
    </citation>
    <scope>NUCLEOTIDE SEQUENCE [LARGE SCALE GENOMIC DNA]</scope>
    <source>
        <strain evidence="9">JIC</strain>
    </source>
</reference>
<evidence type="ECO:0000313" key="9">
    <source>
        <dbReference type="EMBL" id="KAK9684006.1"/>
    </source>
</evidence>
<dbReference type="GO" id="GO:0008270">
    <property type="term" value="F:zinc ion binding"/>
    <property type="evidence" value="ECO:0007669"/>
    <property type="project" value="UniProtKB-KW"/>
</dbReference>
<dbReference type="SUPFAM" id="SSF90229">
    <property type="entry name" value="CCCH zinc finger"/>
    <property type="match status" value="1"/>
</dbReference>
<dbReference type="PANTHER" id="PTHR46527:SF1">
    <property type="entry name" value="NUCLEOPORIN NUP42"/>
    <property type="match status" value="1"/>
</dbReference>
<proteinExistence type="predicted"/>
<dbReference type="GO" id="GO:0005634">
    <property type="term" value="C:nucleus"/>
    <property type="evidence" value="ECO:0007669"/>
    <property type="project" value="UniProtKB-SubCell"/>
</dbReference>
<evidence type="ECO:0000256" key="5">
    <source>
        <dbReference type="ARBA" id="ARBA00023242"/>
    </source>
</evidence>
<keyword evidence="4 6" id="KW-0862">Zinc</keyword>